<dbReference type="Proteomes" id="UP001233999">
    <property type="component" value="Unassembled WGS sequence"/>
</dbReference>
<feature type="non-terminal residue" evidence="1">
    <location>
        <position position="1"/>
    </location>
</feature>
<feature type="non-terminal residue" evidence="1">
    <location>
        <position position="56"/>
    </location>
</feature>
<evidence type="ECO:0000313" key="2">
    <source>
        <dbReference type="Proteomes" id="UP001233999"/>
    </source>
</evidence>
<sequence length="56" mass="6575">QRLCASAHFLFRTSTPNTLPIRTLFTCQRTSRSNTLRIRTLFISNIYTKHFAQRTS</sequence>
<evidence type="ECO:0000313" key="1">
    <source>
        <dbReference type="EMBL" id="KAJ9578823.1"/>
    </source>
</evidence>
<reference evidence="1" key="2">
    <citation type="submission" date="2023-05" db="EMBL/GenBank/DDBJ databases">
        <authorList>
            <person name="Fouks B."/>
        </authorList>
    </citation>
    <scope>NUCLEOTIDE SEQUENCE</scope>
    <source>
        <strain evidence="1">Stay&amp;Tobe</strain>
        <tissue evidence="1">Testes</tissue>
    </source>
</reference>
<gene>
    <name evidence="1" type="ORF">L9F63_004927</name>
</gene>
<comment type="caution">
    <text evidence="1">The sequence shown here is derived from an EMBL/GenBank/DDBJ whole genome shotgun (WGS) entry which is preliminary data.</text>
</comment>
<accession>A0AAD7ZE17</accession>
<organism evidence="1 2">
    <name type="scientific">Diploptera punctata</name>
    <name type="common">Pacific beetle cockroach</name>
    <dbReference type="NCBI Taxonomy" id="6984"/>
    <lineage>
        <taxon>Eukaryota</taxon>
        <taxon>Metazoa</taxon>
        <taxon>Ecdysozoa</taxon>
        <taxon>Arthropoda</taxon>
        <taxon>Hexapoda</taxon>
        <taxon>Insecta</taxon>
        <taxon>Pterygota</taxon>
        <taxon>Neoptera</taxon>
        <taxon>Polyneoptera</taxon>
        <taxon>Dictyoptera</taxon>
        <taxon>Blattodea</taxon>
        <taxon>Blaberoidea</taxon>
        <taxon>Blaberidae</taxon>
        <taxon>Diplopterinae</taxon>
        <taxon>Diploptera</taxon>
    </lineage>
</organism>
<proteinExistence type="predicted"/>
<name>A0AAD7ZE17_DIPPU</name>
<dbReference type="AlphaFoldDB" id="A0AAD7ZE17"/>
<protein>
    <submittedName>
        <fullName evidence="1">Uncharacterized protein</fullName>
    </submittedName>
</protein>
<dbReference type="EMBL" id="JASPKZ010008858">
    <property type="protein sequence ID" value="KAJ9578823.1"/>
    <property type="molecule type" value="Genomic_DNA"/>
</dbReference>
<keyword evidence="2" id="KW-1185">Reference proteome</keyword>
<reference evidence="1" key="1">
    <citation type="journal article" date="2023" name="IScience">
        <title>Live-bearing cockroach genome reveals convergent evolutionary mechanisms linked to viviparity in insects and beyond.</title>
        <authorList>
            <person name="Fouks B."/>
            <person name="Harrison M.C."/>
            <person name="Mikhailova A.A."/>
            <person name="Marchal E."/>
            <person name="English S."/>
            <person name="Carruthers M."/>
            <person name="Jennings E.C."/>
            <person name="Chiamaka E.L."/>
            <person name="Frigard R.A."/>
            <person name="Pippel M."/>
            <person name="Attardo G.M."/>
            <person name="Benoit J.B."/>
            <person name="Bornberg-Bauer E."/>
            <person name="Tobe S.S."/>
        </authorList>
    </citation>
    <scope>NUCLEOTIDE SEQUENCE</scope>
    <source>
        <strain evidence="1">Stay&amp;Tobe</strain>
    </source>
</reference>